<gene>
    <name evidence="1" type="ORF">TSACC_21848</name>
</gene>
<name>A0A146G7W4_TERSA</name>
<dbReference type="SUPFAM" id="SSF53474">
    <property type="entry name" value="alpha/beta-Hydrolases"/>
    <property type="match status" value="1"/>
</dbReference>
<dbReference type="Proteomes" id="UP000076023">
    <property type="component" value="Unassembled WGS sequence"/>
</dbReference>
<dbReference type="STRING" id="690879.TSACC_21848"/>
<dbReference type="InterPro" id="IPR029058">
    <property type="entry name" value="AB_hydrolase_fold"/>
</dbReference>
<organism evidence="1 2">
    <name type="scientific">Terrimicrobium sacchariphilum</name>
    <dbReference type="NCBI Taxonomy" id="690879"/>
    <lineage>
        <taxon>Bacteria</taxon>
        <taxon>Pseudomonadati</taxon>
        <taxon>Verrucomicrobiota</taxon>
        <taxon>Terrimicrobiia</taxon>
        <taxon>Terrimicrobiales</taxon>
        <taxon>Terrimicrobiaceae</taxon>
        <taxon>Terrimicrobium</taxon>
    </lineage>
</organism>
<evidence type="ECO:0000313" key="1">
    <source>
        <dbReference type="EMBL" id="GAT33432.1"/>
    </source>
</evidence>
<proteinExistence type="predicted"/>
<dbReference type="RefSeq" id="WP_237763937.1">
    <property type="nucleotide sequence ID" value="NZ_BDCO01000002.1"/>
</dbReference>
<keyword evidence="2" id="KW-1185">Reference proteome</keyword>
<reference evidence="2" key="1">
    <citation type="journal article" date="2017" name="Genome Announc.">
        <title>Draft Genome Sequence of Terrimicrobium sacchariphilum NM-5T, a Facultative Anaerobic Soil Bacterium of the Class Spartobacteria.</title>
        <authorList>
            <person name="Qiu Y.L."/>
            <person name="Tourlousse D.M."/>
            <person name="Matsuura N."/>
            <person name="Ohashi A."/>
            <person name="Sekiguchi Y."/>
        </authorList>
    </citation>
    <scope>NUCLEOTIDE SEQUENCE [LARGE SCALE GENOMIC DNA]</scope>
    <source>
        <strain evidence="2">NM-5</strain>
    </source>
</reference>
<comment type="caution">
    <text evidence="1">The sequence shown here is derived from an EMBL/GenBank/DDBJ whole genome shotgun (WGS) entry which is preliminary data.</text>
</comment>
<dbReference type="PANTHER" id="PTHR12277:SF79">
    <property type="entry name" value="XAA-PRO DIPEPTIDYL-PEPTIDASE-RELATED"/>
    <property type="match status" value="1"/>
</dbReference>
<evidence type="ECO:0008006" key="3">
    <source>
        <dbReference type="Google" id="ProtNLM"/>
    </source>
</evidence>
<dbReference type="EMBL" id="BDCO01000002">
    <property type="protein sequence ID" value="GAT33432.1"/>
    <property type="molecule type" value="Genomic_DNA"/>
</dbReference>
<dbReference type="AlphaFoldDB" id="A0A146G7W4"/>
<dbReference type="PANTHER" id="PTHR12277">
    <property type="entry name" value="ALPHA/BETA HYDROLASE DOMAIN-CONTAINING PROTEIN"/>
    <property type="match status" value="1"/>
</dbReference>
<protein>
    <recommendedName>
        <fullName evidence="3">AB hydrolase-1 domain-containing protein</fullName>
    </recommendedName>
</protein>
<accession>A0A146G7W4</accession>
<dbReference type="InParanoid" id="A0A146G7W4"/>
<dbReference type="Gene3D" id="3.40.50.1820">
    <property type="entry name" value="alpha/beta hydrolase"/>
    <property type="match status" value="1"/>
</dbReference>
<evidence type="ECO:0000313" key="2">
    <source>
        <dbReference type="Proteomes" id="UP000076023"/>
    </source>
</evidence>
<sequence length="281" mass="30947">MRKPFSLTVMPLLRRMAEWIIAFIVLFAVLLVAAYVYQDQLIFHPWRGDAGGLETEANRAGLIPWRDARGTRIGWQSKAGDPREVIVLFHGNAGAALHRADYPSFLHGNSRKFYVLEYPGYADRSGRPGEKPMTEAAVQALDGLALGGAQSIWVLGESIGTGVACGAVRGRPKLVQALVLITPFDSLVHAAQVHYPMLPVSLLIRHRFNSVENLKDYPGPVAFLLAEDDRTVPAQLGRALYEAYPGVKRLWVTAQADHNDTPLMLSAWPEIAAWLKESGAK</sequence>